<gene>
    <name evidence="3" type="ORF">BJ965_007710</name>
</gene>
<dbReference type="InterPro" id="IPR036736">
    <property type="entry name" value="ACP-like_sf"/>
</dbReference>
<accession>A0A7W7GLQ0</accession>
<dbReference type="PROSITE" id="PS00455">
    <property type="entry name" value="AMP_BINDING"/>
    <property type="match status" value="1"/>
</dbReference>
<dbReference type="Gene3D" id="3.30.559.30">
    <property type="entry name" value="Nonribosomal peptide synthetase, condensation domain"/>
    <property type="match status" value="1"/>
</dbReference>
<evidence type="ECO:0000313" key="3">
    <source>
        <dbReference type="EMBL" id="MBB4717828.1"/>
    </source>
</evidence>
<dbReference type="SUPFAM" id="SSF56801">
    <property type="entry name" value="Acetyl-CoA synthetase-like"/>
    <property type="match status" value="1"/>
</dbReference>
<dbReference type="SUPFAM" id="SSF47336">
    <property type="entry name" value="ACP-like"/>
    <property type="match status" value="1"/>
</dbReference>
<dbReference type="GO" id="GO:0044550">
    <property type="term" value="P:secondary metabolite biosynthetic process"/>
    <property type="evidence" value="ECO:0007669"/>
    <property type="project" value="TreeGrafter"/>
</dbReference>
<dbReference type="FunFam" id="3.40.50.980:FF:000001">
    <property type="entry name" value="Non-ribosomal peptide synthetase"/>
    <property type="match status" value="1"/>
</dbReference>
<dbReference type="Gene3D" id="3.40.50.12780">
    <property type="entry name" value="N-terminal domain of ligase-like"/>
    <property type="match status" value="1"/>
</dbReference>
<evidence type="ECO:0000256" key="1">
    <source>
        <dbReference type="SAM" id="MobiDB-lite"/>
    </source>
</evidence>
<dbReference type="InterPro" id="IPR042099">
    <property type="entry name" value="ANL_N_sf"/>
</dbReference>
<dbReference type="CDD" id="cd05930">
    <property type="entry name" value="A_NRPS"/>
    <property type="match status" value="1"/>
</dbReference>
<dbReference type="Pfam" id="PF00501">
    <property type="entry name" value="AMP-binding"/>
    <property type="match status" value="1"/>
</dbReference>
<dbReference type="AlphaFoldDB" id="A0A7W7GLQ0"/>
<dbReference type="SUPFAM" id="SSF52777">
    <property type="entry name" value="CoA-dependent acyltransferases"/>
    <property type="match status" value="1"/>
</dbReference>
<keyword evidence="4" id="KW-1185">Reference proteome</keyword>
<comment type="caution">
    <text evidence="3">The sequence shown here is derived from an EMBL/GenBank/DDBJ whole genome shotgun (WGS) entry which is preliminary data.</text>
</comment>
<dbReference type="InterPro" id="IPR010071">
    <property type="entry name" value="AA_adenyl_dom"/>
</dbReference>
<dbReference type="InterPro" id="IPR000873">
    <property type="entry name" value="AMP-dep_synth/lig_dom"/>
</dbReference>
<dbReference type="Pfam" id="PF00550">
    <property type="entry name" value="PP-binding"/>
    <property type="match status" value="1"/>
</dbReference>
<evidence type="ECO:0000313" key="4">
    <source>
        <dbReference type="Proteomes" id="UP000565089"/>
    </source>
</evidence>
<dbReference type="Proteomes" id="UP000565089">
    <property type="component" value="Unassembled WGS sequence"/>
</dbReference>
<dbReference type="InterPro" id="IPR020845">
    <property type="entry name" value="AMP-binding_CS"/>
</dbReference>
<dbReference type="PROSITE" id="PS50075">
    <property type="entry name" value="CARRIER"/>
    <property type="match status" value="1"/>
</dbReference>
<evidence type="ECO:0000259" key="2">
    <source>
        <dbReference type="PROSITE" id="PS50075"/>
    </source>
</evidence>
<dbReference type="InterPro" id="IPR025110">
    <property type="entry name" value="AMP-bd_C"/>
</dbReference>
<dbReference type="Pfam" id="PF13193">
    <property type="entry name" value="AMP-binding_C"/>
    <property type="match status" value="1"/>
</dbReference>
<reference evidence="3 4" key="1">
    <citation type="submission" date="2020-08" db="EMBL/GenBank/DDBJ databases">
        <title>Sequencing the genomes of 1000 actinobacteria strains.</title>
        <authorList>
            <person name="Klenk H.-P."/>
        </authorList>
    </citation>
    <scope>NUCLEOTIDE SEQUENCE [LARGE SCALE GENOMIC DNA]</scope>
    <source>
        <strain evidence="3 4">DSM 40483</strain>
    </source>
</reference>
<organism evidence="3 4">
    <name type="scientific">Streptomyces luteogriseus</name>
    <dbReference type="NCBI Taxonomy" id="68233"/>
    <lineage>
        <taxon>Bacteria</taxon>
        <taxon>Bacillati</taxon>
        <taxon>Actinomycetota</taxon>
        <taxon>Actinomycetes</taxon>
        <taxon>Kitasatosporales</taxon>
        <taxon>Streptomycetaceae</taxon>
        <taxon>Streptomyces</taxon>
    </lineage>
</organism>
<dbReference type="NCBIfam" id="TIGR01733">
    <property type="entry name" value="AA-adenyl-dom"/>
    <property type="match status" value="1"/>
</dbReference>
<dbReference type="InterPro" id="IPR009081">
    <property type="entry name" value="PP-bd_ACP"/>
</dbReference>
<dbReference type="Gene3D" id="1.10.1200.10">
    <property type="entry name" value="ACP-like"/>
    <property type="match status" value="1"/>
</dbReference>
<protein>
    <submittedName>
        <fullName evidence="3">Amino acid adenylation domain-containing protein</fullName>
    </submittedName>
</protein>
<dbReference type="Gene3D" id="3.30.300.30">
    <property type="match status" value="1"/>
</dbReference>
<proteinExistence type="predicted"/>
<dbReference type="InterPro" id="IPR045851">
    <property type="entry name" value="AMP-bd_C_sf"/>
</dbReference>
<feature type="region of interest" description="Disordered" evidence="1">
    <location>
        <begin position="712"/>
        <end position="732"/>
    </location>
</feature>
<dbReference type="GO" id="GO:0005737">
    <property type="term" value="C:cytoplasm"/>
    <property type="evidence" value="ECO:0007669"/>
    <property type="project" value="TreeGrafter"/>
</dbReference>
<name>A0A7W7GLQ0_9ACTN</name>
<dbReference type="PANTHER" id="PTHR45527:SF1">
    <property type="entry name" value="FATTY ACID SYNTHASE"/>
    <property type="match status" value="1"/>
</dbReference>
<sequence length="824" mass="87819">MPHDGPEATAVWRAAVPEPVVHALRRLCERSGASLDTAVLTACVKVLAQVTSDQVVVIGLLPPSAADAGDAVPCRVSVNDGTWARIFDDTARTRADVLRHLLDFPEESRTGGSGPLYDALFVPGRAPAAGDLAPDTVLAVGLSQDGDQPALVLRHRTESVGADQAGRIAGYLLAALDALSSAPDTDHHAWSPLTPDEVAYQTVGLAGPARELPDLRVHELFEEQVRQRPDDVAAVHNGTPWTYRRLNQRANQVAHALLDAGLRTEDVVAVVAERDLEWLAAVLAVFKAGGVYLPVEPQFPADRVTDMLERSGCRHTLTRRGVSRGLDEASARLPGVRVDDLDTLRAGPDTDPGVPVAADQSAYIYFTSGSTGTPKGAVCEHAGFLNHVLAKIDDLGIMAGTAVAQTAPQCFDISLWQLVAALTVGGRTVVVDQSAVEDVARLVETLAEERVEVLQVVPSYLETMLTELDHAPRPLPRLRCVSATGEALKKELTERWFAAFPDKALVNAYGLTETSDDTNHEVMTGVPDAASVPLGRPVANVRVYVVDESLRPVPLGSPGEIVFSGVCVGRGYVNDEERTRAAFVPDPYVPGARLYRSGDIGRWLIGGRLEFLGRRDAQVKIRGFRIEIGEIENRLLTIPGVRDSAVVVTGTGGASRLVAFWTGSTELNADALVAALAETLPAYMVPSRFHRLPELPLTGNGKTDRKALTRVAGERATDDGEPGTGDTVGTAPQTAAERRLAALWAEVLKVPAERIGRDADFFGLGGTSLSLVRLAIALDRALSPRELRDTPRLADIAALLDGRGAKAATHQAADAAPDSTRTDG</sequence>
<feature type="domain" description="Carrier" evidence="2">
    <location>
        <begin position="731"/>
        <end position="816"/>
    </location>
</feature>
<dbReference type="GO" id="GO:0031177">
    <property type="term" value="F:phosphopantetheine binding"/>
    <property type="evidence" value="ECO:0007669"/>
    <property type="project" value="TreeGrafter"/>
</dbReference>
<dbReference type="PANTHER" id="PTHR45527">
    <property type="entry name" value="NONRIBOSOMAL PEPTIDE SYNTHETASE"/>
    <property type="match status" value="1"/>
</dbReference>
<dbReference type="EMBL" id="JACHMS010000001">
    <property type="protein sequence ID" value="MBB4717828.1"/>
    <property type="molecule type" value="Genomic_DNA"/>
</dbReference>
<dbReference type="GO" id="GO:0043041">
    <property type="term" value="P:amino acid activation for nonribosomal peptide biosynthetic process"/>
    <property type="evidence" value="ECO:0007669"/>
    <property type="project" value="TreeGrafter"/>
</dbReference>